<dbReference type="Pfam" id="PF21926">
    <property type="entry name" value="FeeM"/>
    <property type="match status" value="1"/>
</dbReference>
<accession>A0AAX2AD45</accession>
<protein>
    <recommendedName>
        <fullName evidence="1">N-acyl amino acid synthase FeeM catalytic core domain-containing protein</fullName>
    </recommendedName>
</protein>
<reference evidence="2 3" key="1">
    <citation type="submission" date="2017-09" db="EMBL/GenBank/DDBJ databases">
        <title>Genomics of the genus Arcobacter.</title>
        <authorList>
            <person name="Perez-Cataluna A."/>
            <person name="Figueras M.J."/>
            <person name="Salas-Masso N."/>
        </authorList>
    </citation>
    <scope>NUCLEOTIDE SEQUENCE [LARGE SCALE GENOMIC DNA]</scope>
    <source>
        <strain evidence="2 3">CECT 7386</strain>
    </source>
</reference>
<organism evidence="2 3">
    <name type="scientific">Malaciobacter mytili LMG 24559</name>
    <dbReference type="NCBI Taxonomy" id="1032238"/>
    <lineage>
        <taxon>Bacteria</taxon>
        <taxon>Pseudomonadati</taxon>
        <taxon>Campylobacterota</taxon>
        <taxon>Epsilonproteobacteria</taxon>
        <taxon>Campylobacterales</taxon>
        <taxon>Arcobacteraceae</taxon>
        <taxon>Malaciobacter</taxon>
    </lineage>
</organism>
<evidence type="ECO:0000313" key="2">
    <source>
        <dbReference type="EMBL" id="RXK13747.1"/>
    </source>
</evidence>
<proteinExistence type="predicted"/>
<name>A0AAX2AD45_9BACT</name>
<dbReference type="Gene3D" id="3.40.630.30">
    <property type="match status" value="1"/>
</dbReference>
<dbReference type="RefSeq" id="WP_114842399.1">
    <property type="nucleotide sequence ID" value="NZ_CP031219.1"/>
</dbReference>
<dbReference type="Proteomes" id="UP000290092">
    <property type="component" value="Unassembled WGS sequence"/>
</dbReference>
<dbReference type="KEGG" id="amyt:AMYT_1998"/>
<gene>
    <name evidence="2" type="ORF">CP985_12985</name>
</gene>
<dbReference type="EMBL" id="NXID01000056">
    <property type="protein sequence ID" value="RXK13747.1"/>
    <property type="molecule type" value="Genomic_DNA"/>
</dbReference>
<dbReference type="AlphaFoldDB" id="A0AAX2AD45"/>
<evidence type="ECO:0000313" key="3">
    <source>
        <dbReference type="Proteomes" id="UP000290092"/>
    </source>
</evidence>
<dbReference type="InterPro" id="IPR054597">
    <property type="entry name" value="FeeM_cat"/>
</dbReference>
<evidence type="ECO:0000259" key="1">
    <source>
        <dbReference type="Pfam" id="PF21926"/>
    </source>
</evidence>
<sequence>MFYINKNSSLNQLQELVKKSIQTEVEYLPDTFIKQQQMALEIFRKRAFLEEVIENCIAFNKKIIWEEGHKNLFLTTTAEELIEIFKLRSDVYTKLNYNNEFPEIIEGLNFDNYDFNSAIIYTKINNEITGTCRLIFDSEKKLPIEEKINMSYIKNKYSKIGEVSRLTVKHKTEGLNLEFKNLTKGIYLILKNNPIDATISVISKEHFKLYSKFGGFEIEKELLGYGYLNSTFVITSWDPSKITNFFKKAFLS</sequence>
<keyword evidence="3" id="KW-1185">Reference proteome</keyword>
<feature type="domain" description="N-acyl amino acid synthase FeeM catalytic core" evidence="1">
    <location>
        <begin position="83"/>
        <end position="233"/>
    </location>
</feature>
<dbReference type="SUPFAM" id="SSF55729">
    <property type="entry name" value="Acyl-CoA N-acyltransferases (Nat)"/>
    <property type="match status" value="1"/>
</dbReference>
<dbReference type="InterPro" id="IPR016181">
    <property type="entry name" value="Acyl_CoA_acyltransferase"/>
</dbReference>
<comment type="caution">
    <text evidence="2">The sequence shown here is derived from an EMBL/GenBank/DDBJ whole genome shotgun (WGS) entry which is preliminary data.</text>
</comment>